<feature type="compositionally biased region" description="Basic and acidic residues" evidence="1">
    <location>
        <begin position="48"/>
        <end position="57"/>
    </location>
</feature>
<keyword evidence="2" id="KW-0732">Signal</keyword>
<protein>
    <submittedName>
        <fullName evidence="3">Uncharacterized protein</fullName>
    </submittedName>
</protein>
<proteinExistence type="predicted"/>
<name>A0ABS5FLY4_9BRAD</name>
<comment type="caution">
    <text evidence="3">The sequence shown here is derived from an EMBL/GenBank/DDBJ whole genome shotgun (WGS) entry which is preliminary data.</text>
</comment>
<dbReference type="RefSeq" id="WP_212396886.1">
    <property type="nucleotide sequence ID" value="NZ_JAFCJH010000017.1"/>
</dbReference>
<evidence type="ECO:0000313" key="4">
    <source>
        <dbReference type="Proteomes" id="UP001315278"/>
    </source>
</evidence>
<organism evidence="3 4">
    <name type="scientific">Bradyrhizobium jicamae</name>
    <dbReference type="NCBI Taxonomy" id="280332"/>
    <lineage>
        <taxon>Bacteria</taxon>
        <taxon>Pseudomonadati</taxon>
        <taxon>Pseudomonadota</taxon>
        <taxon>Alphaproteobacteria</taxon>
        <taxon>Hyphomicrobiales</taxon>
        <taxon>Nitrobacteraceae</taxon>
        <taxon>Bradyrhizobium</taxon>
    </lineage>
</organism>
<dbReference type="EMBL" id="JAFCJH010000017">
    <property type="protein sequence ID" value="MBR0797386.1"/>
    <property type="molecule type" value="Genomic_DNA"/>
</dbReference>
<feature type="signal peptide" evidence="2">
    <location>
        <begin position="1"/>
        <end position="23"/>
    </location>
</feature>
<evidence type="ECO:0000256" key="1">
    <source>
        <dbReference type="SAM" id="MobiDB-lite"/>
    </source>
</evidence>
<evidence type="ECO:0000256" key="2">
    <source>
        <dbReference type="SAM" id="SignalP"/>
    </source>
</evidence>
<reference evidence="4" key="1">
    <citation type="journal article" date="2021" name="ISME J.">
        <title>Evolutionary origin and ecological implication of a unique nif island in free-living Bradyrhizobium lineages.</title>
        <authorList>
            <person name="Tao J."/>
        </authorList>
    </citation>
    <scope>NUCLEOTIDE SEQUENCE [LARGE SCALE GENOMIC DNA]</scope>
    <source>
        <strain evidence="4">SZCCT0434</strain>
    </source>
</reference>
<keyword evidence="4" id="KW-1185">Reference proteome</keyword>
<feature type="region of interest" description="Disordered" evidence="1">
    <location>
        <begin position="21"/>
        <end position="66"/>
    </location>
</feature>
<accession>A0ABS5FLY4</accession>
<dbReference type="Proteomes" id="UP001315278">
    <property type="component" value="Unassembled WGS sequence"/>
</dbReference>
<sequence length="80" mass="8532">MRPMTRMGLILAMLAASLPAAGARSGGHGHGGMHMRHMHGDGAGTFASDKRHGDDPYTKAASEEEDRLLNTRLKSICRGC</sequence>
<feature type="chain" id="PRO_5047094290" evidence="2">
    <location>
        <begin position="24"/>
        <end position="80"/>
    </location>
</feature>
<evidence type="ECO:0000313" key="3">
    <source>
        <dbReference type="EMBL" id="MBR0797386.1"/>
    </source>
</evidence>
<gene>
    <name evidence="3" type="ORF">JQ615_18520</name>
</gene>